<evidence type="ECO:0000313" key="1">
    <source>
        <dbReference type="EMBL" id="SNR83253.1"/>
    </source>
</evidence>
<dbReference type="OrthoDB" id="3399356at2"/>
<name>A0A238ZKQ0_9ACTN</name>
<keyword evidence="2" id="KW-1185">Reference proteome</keyword>
<dbReference type="EMBL" id="FZNR01000006">
    <property type="protein sequence ID" value="SNR83253.1"/>
    <property type="molecule type" value="Genomic_DNA"/>
</dbReference>
<accession>A0A238ZKQ0</accession>
<organism evidence="1 2">
    <name type="scientific">Actinoplanes regularis</name>
    <dbReference type="NCBI Taxonomy" id="52697"/>
    <lineage>
        <taxon>Bacteria</taxon>
        <taxon>Bacillati</taxon>
        <taxon>Actinomycetota</taxon>
        <taxon>Actinomycetes</taxon>
        <taxon>Micromonosporales</taxon>
        <taxon>Micromonosporaceae</taxon>
        <taxon>Actinoplanes</taxon>
    </lineage>
</organism>
<protein>
    <submittedName>
        <fullName evidence="1">Uncharacterized protein</fullName>
    </submittedName>
</protein>
<reference evidence="1 2" key="1">
    <citation type="submission" date="2017-06" db="EMBL/GenBank/DDBJ databases">
        <authorList>
            <person name="Kim H.J."/>
            <person name="Triplett B.A."/>
        </authorList>
    </citation>
    <scope>NUCLEOTIDE SEQUENCE [LARGE SCALE GENOMIC DNA]</scope>
    <source>
        <strain evidence="1 2">DSM 43151</strain>
    </source>
</reference>
<dbReference type="RefSeq" id="WP_089294285.1">
    <property type="nucleotide sequence ID" value="NZ_BOMU01000056.1"/>
</dbReference>
<sequence length="162" mass="18301">MELRPELCAPVISQERLAELRATIERIGDLLENGRSVVAEIAALNADTGHDYIPEDLRRCCDQDVEWLVLDARYPARPEVPDITRDEMVEIAHRMLGGDLEERQFYMRLFDANVDPNTTSALFVYPPGSLLDASPEEIVDYILAYRPTPHSPMPFTPLTFGA</sequence>
<proteinExistence type="predicted"/>
<dbReference type="Proteomes" id="UP000198415">
    <property type="component" value="Unassembled WGS sequence"/>
</dbReference>
<evidence type="ECO:0000313" key="2">
    <source>
        <dbReference type="Proteomes" id="UP000198415"/>
    </source>
</evidence>
<dbReference type="AlphaFoldDB" id="A0A238ZKQ0"/>
<gene>
    <name evidence="1" type="ORF">SAMN06264365_10667</name>
</gene>